<dbReference type="Pfam" id="PF09296">
    <property type="entry name" value="NUDIX-like"/>
    <property type="match status" value="1"/>
</dbReference>
<sequence length="447" mass="48437">MMRSLYKIQVRGYATSAKGHTHYFAGGPLNRLAWLRTSPAFLNAVVRSPETRWVLFSDGKPLLATPPAGTAALARLETRDVLPLLGPEPFFSQAQRPGELAPPDTKELQAARLHGPPAVFLGLHEPAEGAPALPSSELSGRENAEAVVARLRGTPYFSLDVTDVPSANVDAALQGSQSGRDGAKLEFVDGRAAMSLINQFDSGVFSVARTLVDWTARNKFCAGCGSPVYTLWAGWKHGCTSLLPWAPKADKPCPTSKALNNYMHPRTDPVVIILTVSRDNSKVLLGRNRNWPKNFYSALAGFVEPGESHEDTVERELWEEAGVKALGMKYHSTQPWPFPANVMAGYYAVADPSEPVRTDLDNELEDARWFTREEVLSVLAHADSASAKQAPKWDSGVEEAAPAEEAARTQNAPLFKGPPPNAMAGVLIAHWAQGKVDVSARQDGDLV</sequence>
<feature type="domain" description="Nudix hydrolase" evidence="11">
    <location>
        <begin position="265"/>
        <end position="392"/>
    </location>
</feature>
<keyword evidence="7" id="KW-0460">Magnesium</keyword>
<evidence type="ECO:0000256" key="8">
    <source>
        <dbReference type="ARBA" id="ARBA00023027"/>
    </source>
</evidence>
<evidence type="ECO:0000256" key="3">
    <source>
        <dbReference type="ARBA" id="ARBA00009595"/>
    </source>
</evidence>
<keyword evidence="8" id="KW-0520">NAD</keyword>
<keyword evidence="5" id="KW-0479">Metal-binding</keyword>
<dbReference type="Gene3D" id="3.90.79.10">
    <property type="entry name" value="Nucleoside Triphosphate Pyrophosphohydrolase"/>
    <property type="match status" value="1"/>
</dbReference>
<dbReference type="GO" id="GO:0019677">
    <property type="term" value="P:NAD+ catabolic process"/>
    <property type="evidence" value="ECO:0007669"/>
    <property type="project" value="TreeGrafter"/>
</dbReference>
<dbReference type="CDD" id="cd03429">
    <property type="entry name" value="NUDIX_NADH_pyrophosphatase_Nudt13"/>
    <property type="match status" value="1"/>
</dbReference>
<dbReference type="Gene3D" id="3.90.79.20">
    <property type="match status" value="1"/>
</dbReference>
<dbReference type="PROSITE" id="PS00893">
    <property type="entry name" value="NUDIX_BOX"/>
    <property type="match status" value="1"/>
</dbReference>
<dbReference type="SUPFAM" id="SSF55811">
    <property type="entry name" value="Nudix"/>
    <property type="match status" value="1"/>
</dbReference>
<dbReference type="PANTHER" id="PTHR42904">
    <property type="entry name" value="NUDIX HYDROLASE, NUDC SUBFAMILY"/>
    <property type="match status" value="1"/>
</dbReference>
<dbReference type="OrthoDB" id="10249612at2759"/>
<dbReference type="InterPro" id="IPR020084">
    <property type="entry name" value="NUDIX_hydrolase_CS"/>
</dbReference>
<dbReference type="GO" id="GO:0046872">
    <property type="term" value="F:metal ion binding"/>
    <property type="evidence" value="ECO:0007669"/>
    <property type="project" value="UniProtKB-KW"/>
</dbReference>
<protein>
    <recommendedName>
        <fullName evidence="4">NAD(+) diphosphatase</fullName>
        <ecNumber evidence="4">3.6.1.22</ecNumber>
    </recommendedName>
</protein>
<evidence type="ECO:0000256" key="2">
    <source>
        <dbReference type="ARBA" id="ARBA00001947"/>
    </source>
</evidence>
<comment type="caution">
    <text evidence="12">The sequence shown here is derived from an EMBL/GenBank/DDBJ whole genome shotgun (WGS) entry which is preliminary data.</text>
</comment>
<dbReference type="InterPro" id="IPR000086">
    <property type="entry name" value="NUDIX_hydrolase_dom"/>
</dbReference>
<comment type="catalytic activity">
    <reaction evidence="9">
        <text>a 5'-end NAD(+)-phospho-ribonucleoside in mRNA + H2O = a 5'-end phospho-adenosine-phospho-ribonucleoside in mRNA + beta-nicotinamide D-ribonucleotide + 2 H(+)</text>
        <dbReference type="Rhea" id="RHEA:60876"/>
        <dbReference type="Rhea" id="RHEA-COMP:15698"/>
        <dbReference type="Rhea" id="RHEA-COMP:15719"/>
        <dbReference type="ChEBI" id="CHEBI:14649"/>
        <dbReference type="ChEBI" id="CHEBI:15377"/>
        <dbReference type="ChEBI" id="CHEBI:15378"/>
        <dbReference type="ChEBI" id="CHEBI:144029"/>
        <dbReference type="ChEBI" id="CHEBI:144051"/>
    </reaction>
    <physiologicalReaction direction="left-to-right" evidence="9">
        <dbReference type="Rhea" id="RHEA:60877"/>
    </physiologicalReaction>
</comment>
<keyword evidence="13" id="KW-1185">Reference proteome</keyword>
<dbReference type="InterPro" id="IPR015797">
    <property type="entry name" value="NUDIX_hydrolase-like_dom_sf"/>
</dbReference>
<dbReference type="InterPro" id="IPR049734">
    <property type="entry name" value="NudC-like_C"/>
</dbReference>
<dbReference type="EC" id="3.6.1.22" evidence="4"/>
<evidence type="ECO:0000256" key="9">
    <source>
        <dbReference type="ARBA" id="ARBA00023679"/>
    </source>
</evidence>
<organism evidence="12 13">
    <name type="scientific">Phanerochaete sordida</name>
    <dbReference type="NCBI Taxonomy" id="48140"/>
    <lineage>
        <taxon>Eukaryota</taxon>
        <taxon>Fungi</taxon>
        <taxon>Dikarya</taxon>
        <taxon>Basidiomycota</taxon>
        <taxon>Agaricomycotina</taxon>
        <taxon>Agaricomycetes</taxon>
        <taxon>Polyporales</taxon>
        <taxon>Phanerochaetaceae</taxon>
        <taxon>Phanerochaete</taxon>
    </lineage>
</organism>
<keyword evidence="6" id="KW-0378">Hydrolase</keyword>
<dbReference type="InterPro" id="IPR050241">
    <property type="entry name" value="NAD-cap_RNA_hydrolase_NudC"/>
</dbReference>
<dbReference type="PANTHER" id="PTHR42904:SF6">
    <property type="entry name" value="NAD-CAPPED RNA HYDROLASE NUDT12"/>
    <property type="match status" value="1"/>
</dbReference>
<evidence type="ECO:0000256" key="1">
    <source>
        <dbReference type="ARBA" id="ARBA00001946"/>
    </source>
</evidence>
<name>A0A9P3GDM5_9APHY</name>
<evidence type="ECO:0000256" key="10">
    <source>
        <dbReference type="SAM" id="MobiDB-lite"/>
    </source>
</evidence>
<evidence type="ECO:0000313" key="13">
    <source>
        <dbReference type="Proteomes" id="UP000703269"/>
    </source>
</evidence>
<dbReference type="GO" id="GO:0005777">
    <property type="term" value="C:peroxisome"/>
    <property type="evidence" value="ECO:0007669"/>
    <property type="project" value="TreeGrafter"/>
</dbReference>
<dbReference type="GO" id="GO:0035529">
    <property type="term" value="F:NADH pyrophosphatase activity"/>
    <property type="evidence" value="ECO:0007669"/>
    <property type="project" value="TreeGrafter"/>
</dbReference>
<reference evidence="12 13" key="1">
    <citation type="submission" date="2021-08" db="EMBL/GenBank/DDBJ databases">
        <title>Draft Genome Sequence of Phanerochaete sordida strain YK-624.</title>
        <authorList>
            <person name="Mori T."/>
            <person name="Dohra H."/>
            <person name="Suzuki T."/>
            <person name="Kawagishi H."/>
            <person name="Hirai H."/>
        </authorList>
    </citation>
    <scope>NUCLEOTIDE SEQUENCE [LARGE SCALE GENOMIC DNA]</scope>
    <source>
        <strain evidence="12 13">YK-624</strain>
    </source>
</reference>
<dbReference type="EMBL" id="BPQB01000028">
    <property type="protein sequence ID" value="GJE92792.1"/>
    <property type="molecule type" value="Genomic_DNA"/>
</dbReference>
<evidence type="ECO:0000256" key="4">
    <source>
        <dbReference type="ARBA" id="ARBA00012381"/>
    </source>
</evidence>
<proteinExistence type="inferred from homology"/>
<dbReference type="GO" id="GO:0006742">
    <property type="term" value="P:NADP+ catabolic process"/>
    <property type="evidence" value="ECO:0007669"/>
    <property type="project" value="TreeGrafter"/>
</dbReference>
<dbReference type="GO" id="GO:0005829">
    <property type="term" value="C:cytosol"/>
    <property type="evidence" value="ECO:0007669"/>
    <property type="project" value="TreeGrafter"/>
</dbReference>
<dbReference type="PROSITE" id="PS51462">
    <property type="entry name" value="NUDIX"/>
    <property type="match status" value="1"/>
</dbReference>
<accession>A0A9P3GDM5</accession>
<dbReference type="Pfam" id="PF00293">
    <property type="entry name" value="NUDIX"/>
    <property type="match status" value="1"/>
</dbReference>
<evidence type="ECO:0000256" key="5">
    <source>
        <dbReference type="ARBA" id="ARBA00022723"/>
    </source>
</evidence>
<evidence type="ECO:0000313" key="12">
    <source>
        <dbReference type="EMBL" id="GJE92792.1"/>
    </source>
</evidence>
<evidence type="ECO:0000256" key="7">
    <source>
        <dbReference type="ARBA" id="ARBA00022842"/>
    </source>
</evidence>
<comment type="cofactor">
    <cofactor evidence="2">
        <name>Zn(2+)</name>
        <dbReference type="ChEBI" id="CHEBI:29105"/>
    </cofactor>
</comment>
<comment type="cofactor">
    <cofactor evidence="1">
        <name>Mg(2+)</name>
        <dbReference type="ChEBI" id="CHEBI:18420"/>
    </cofactor>
</comment>
<evidence type="ECO:0000259" key="11">
    <source>
        <dbReference type="PROSITE" id="PS51462"/>
    </source>
</evidence>
<comment type="similarity">
    <text evidence="3">Belongs to the Nudix hydrolase family. NudC subfamily.</text>
</comment>
<evidence type="ECO:0000256" key="6">
    <source>
        <dbReference type="ARBA" id="ARBA00022801"/>
    </source>
</evidence>
<dbReference type="Proteomes" id="UP000703269">
    <property type="component" value="Unassembled WGS sequence"/>
</dbReference>
<feature type="region of interest" description="Disordered" evidence="10">
    <location>
        <begin position="387"/>
        <end position="414"/>
    </location>
</feature>
<dbReference type="InterPro" id="IPR015375">
    <property type="entry name" value="NADH_PPase-like_N"/>
</dbReference>
<dbReference type="AlphaFoldDB" id="A0A9P3GDM5"/>
<gene>
    <name evidence="12" type="ORF">PsYK624_089490</name>
</gene>